<keyword evidence="1" id="KW-0418">Kinase</keyword>
<name>A0A2W5VL02_9BACT</name>
<dbReference type="GO" id="GO:0003951">
    <property type="term" value="F:NAD+ kinase activity"/>
    <property type="evidence" value="ECO:0007669"/>
    <property type="project" value="InterPro"/>
</dbReference>
<dbReference type="GO" id="GO:0019674">
    <property type="term" value="P:NAD+ metabolic process"/>
    <property type="evidence" value="ECO:0007669"/>
    <property type="project" value="InterPro"/>
</dbReference>
<dbReference type="EMBL" id="QFQP01000015">
    <property type="protein sequence ID" value="PZR11081.1"/>
    <property type="molecule type" value="Genomic_DNA"/>
</dbReference>
<evidence type="ECO:0000313" key="1">
    <source>
        <dbReference type="EMBL" id="PZR11081.1"/>
    </source>
</evidence>
<dbReference type="Gene3D" id="3.40.50.10330">
    <property type="entry name" value="Probable inorganic polyphosphate/atp-NAD kinase, domain 1"/>
    <property type="match status" value="1"/>
</dbReference>
<comment type="caution">
    <text evidence="1">The sequence shown here is derived from an EMBL/GenBank/DDBJ whole genome shotgun (WGS) entry which is preliminary data.</text>
</comment>
<dbReference type="InterPro" id="IPR016064">
    <property type="entry name" value="NAD/diacylglycerol_kinase_sf"/>
</dbReference>
<organism evidence="1 2">
    <name type="scientific">Archangium gephyra</name>
    <dbReference type="NCBI Taxonomy" id="48"/>
    <lineage>
        <taxon>Bacteria</taxon>
        <taxon>Pseudomonadati</taxon>
        <taxon>Myxococcota</taxon>
        <taxon>Myxococcia</taxon>
        <taxon>Myxococcales</taxon>
        <taxon>Cystobacterineae</taxon>
        <taxon>Archangiaceae</taxon>
        <taxon>Archangium</taxon>
    </lineage>
</organism>
<sequence length="304" mass="33144">MFEKLVLVTRRTRLDGLIERFNTKGQAKFYLQQAGLDFADYEREHDTYSRSLEKTRAQVEKSGLKVQVLDRAVVPTYLFAPTDLVVALGQDGLVANTAKYVGAQPLIGVNPDPERFDGVLLPFRVDEVRQAVDATVSQRAVIDEVTLAEAKLSDGQRLLAFNDLYIGARTHVSSQYRLNIGKSGWVRHSSSGVIVSTGAGSTGWLSSVFAMARALGGTVTPVNLERSDRKLYFVVREPFASKQSTVAESFGVVNAERVLQLESLMPSGGVIFSDGMEDDALLFTSGLVATIGPADQRARLVARG</sequence>
<dbReference type="Gene3D" id="2.60.200.30">
    <property type="entry name" value="Probable inorganic polyphosphate/atp-NAD kinase, domain 2"/>
    <property type="match status" value="1"/>
</dbReference>
<gene>
    <name evidence="1" type="ORF">DI536_18240</name>
</gene>
<keyword evidence="1" id="KW-0808">Transferase</keyword>
<dbReference type="AlphaFoldDB" id="A0A2W5VL02"/>
<dbReference type="Proteomes" id="UP000249061">
    <property type="component" value="Unassembled WGS sequence"/>
</dbReference>
<dbReference type="PANTHER" id="PTHR13158">
    <property type="match status" value="1"/>
</dbReference>
<accession>A0A2W5VL02</accession>
<dbReference type="InterPro" id="IPR017438">
    <property type="entry name" value="ATP-NAD_kinase_N"/>
</dbReference>
<dbReference type="InterPro" id="IPR017437">
    <property type="entry name" value="ATP-NAD_kinase_PpnK-typ_C"/>
</dbReference>
<evidence type="ECO:0000313" key="2">
    <source>
        <dbReference type="Proteomes" id="UP000249061"/>
    </source>
</evidence>
<proteinExistence type="predicted"/>
<protein>
    <submittedName>
        <fullName evidence="1">NAD+ kinase</fullName>
    </submittedName>
</protein>
<dbReference type="SUPFAM" id="SSF111331">
    <property type="entry name" value="NAD kinase/diacylglycerol kinase-like"/>
    <property type="match status" value="1"/>
</dbReference>
<dbReference type="PANTHER" id="PTHR13158:SF5">
    <property type="entry name" value="NAD KINASE 2, MITOCHONDRIAL"/>
    <property type="match status" value="1"/>
</dbReference>
<reference evidence="1 2" key="1">
    <citation type="submission" date="2017-08" db="EMBL/GenBank/DDBJ databases">
        <title>Infants hospitalized years apart are colonized by the same room-sourced microbial strains.</title>
        <authorList>
            <person name="Brooks B."/>
            <person name="Olm M.R."/>
            <person name="Firek B.A."/>
            <person name="Baker R."/>
            <person name="Thomas B.C."/>
            <person name="Morowitz M.J."/>
            <person name="Banfield J.F."/>
        </authorList>
    </citation>
    <scope>NUCLEOTIDE SEQUENCE [LARGE SCALE GENOMIC DNA]</scope>
    <source>
        <strain evidence="1">S2_003_000_R2_14</strain>
    </source>
</reference>